<dbReference type="SUPFAM" id="SSF56112">
    <property type="entry name" value="Protein kinase-like (PK-like)"/>
    <property type="match status" value="1"/>
</dbReference>
<dbReference type="InterPro" id="IPR011009">
    <property type="entry name" value="Kinase-like_dom_sf"/>
</dbReference>
<evidence type="ECO:0000313" key="3">
    <source>
        <dbReference type="Proteomes" id="UP000606786"/>
    </source>
</evidence>
<feature type="domain" description="CHK kinase-like" evidence="1">
    <location>
        <begin position="134"/>
        <end position="325"/>
    </location>
</feature>
<proteinExistence type="predicted"/>
<dbReference type="Pfam" id="PF02958">
    <property type="entry name" value="EcKL"/>
    <property type="match status" value="1"/>
</dbReference>
<name>A0A811U3A6_CERCA</name>
<dbReference type="Proteomes" id="UP000606786">
    <property type="component" value="Unassembled WGS sequence"/>
</dbReference>
<comment type="caution">
    <text evidence="2">The sequence shown here is derived from an EMBL/GenBank/DDBJ whole genome shotgun (WGS) entry which is preliminary data.</text>
</comment>
<evidence type="ECO:0000313" key="2">
    <source>
        <dbReference type="EMBL" id="CAD6991943.1"/>
    </source>
</evidence>
<dbReference type="AlphaFoldDB" id="A0A811U3A6"/>
<organism evidence="2 3">
    <name type="scientific">Ceratitis capitata</name>
    <name type="common">Mediterranean fruit fly</name>
    <name type="synonym">Tephritis capitata</name>
    <dbReference type="NCBI Taxonomy" id="7213"/>
    <lineage>
        <taxon>Eukaryota</taxon>
        <taxon>Metazoa</taxon>
        <taxon>Ecdysozoa</taxon>
        <taxon>Arthropoda</taxon>
        <taxon>Hexapoda</taxon>
        <taxon>Insecta</taxon>
        <taxon>Pterygota</taxon>
        <taxon>Neoptera</taxon>
        <taxon>Endopterygota</taxon>
        <taxon>Diptera</taxon>
        <taxon>Brachycera</taxon>
        <taxon>Muscomorpha</taxon>
        <taxon>Tephritoidea</taxon>
        <taxon>Tephritidae</taxon>
        <taxon>Ceratitis</taxon>
        <taxon>Ceratitis</taxon>
    </lineage>
</organism>
<dbReference type="PANTHER" id="PTHR11012:SF13">
    <property type="entry name" value="CHK KINASE-LIKE DOMAIN-CONTAINING PROTEIN-RELATED"/>
    <property type="match status" value="1"/>
</dbReference>
<dbReference type="Gene3D" id="3.90.1200.10">
    <property type="match status" value="1"/>
</dbReference>
<evidence type="ECO:0000259" key="1">
    <source>
        <dbReference type="SMART" id="SM00587"/>
    </source>
</evidence>
<dbReference type="KEGG" id="ccat:101456784"/>
<gene>
    <name evidence="2" type="ORF">CCAP1982_LOCUS831</name>
</gene>
<dbReference type="OrthoDB" id="411145at2759"/>
<protein>
    <submittedName>
        <fullName evidence="2">(Mediterranean fruit fly) hypothetical protein</fullName>
    </submittedName>
</protein>
<accession>A0A811U3A6</accession>
<reference evidence="2" key="1">
    <citation type="submission" date="2020-11" db="EMBL/GenBank/DDBJ databases">
        <authorList>
            <person name="Whitehead M."/>
        </authorList>
    </citation>
    <scope>NUCLEOTIDE SEQUENCE</scope>
    <source>
        <strain evidence="2">EGII</strain>
    </source>
</reference>
<keyword evidence="3" id="KW-1185">Reference proteome</keyword>
<dbReference type="InterPro" id="IPR004119">
    <property type="entry name" value="EcKL"/>
</dbReference>
<dbReference type="EMBL" id="CAJHJT010000001">
    <property type="protein sequence ID" value="CAD6991943.1"/>
    <property type="molecule type" value="Genomic_DNA"/>
</dbReference>
<dbReference type="InterPro" id="IPR015897">
    <property type="entry name" value="CHK_kinase-like"/>
</dbReference>
<dbReference type="SMART" id="SM00587">
    <property type="entry name" value="CHK"/>
    <property type="match status" value="1"/>
</dbReference>
<sequence>MSIECYNLEPAWLTKEYLETVLRKYKNDGGLQIVHLDIQPASAKGNNYASVMTRLKIKMHLSNNSIVDDSYVLKSSIESDAFSAEVIKDYDLFNTEMFMYDKVLPKLSALLKEIGDCDKIFADTIFVDYEHSAILLEDLAVLHCAIGNRIAGMNELETKATLRSLAKMHAAGAVLNERMPDVLTKLNLGFFHRSTKGLAPYFEGLFEVCANFAGECESLGPYYRDKMLQLKPYVMEFNRKSHEPPESYFQTLLHGDLWTTNILLRDRGEQLKNAILIDFQFSIWSTPAVDLHYFFNTSLPNELRIDRQDELVKCYYDVLADALERLNYGGRTPSLHDICIQMEAGRFYALSSTVVNQSAMINEKTDDAELKNLIGTDETASKFRATLYTNKKVQENIKNLLPYFDRKGLLDIA</sequence>
<dbReference type="PANTHER" id="PTHR11012">
    <property type="entry name" value="PROTEIN KINASE-LIKE DOMAIN-CONTAINING"/>
    <property type="match status" value="1"/>
</dbReference>